<accession>A0A7X3CUI2</accession>
<keyword evidence="2" id="KW-1185">Reference proteome</keyword>
<dbReference type="PIRSF" id="PIRSF019217">
    <property type="entry name" value="Acetone_carboxlyase_gsu"/>
    <property type="match status" value="1"/>
</dbReference>
<dbReference type="RefSeq" id="WP_155615312.1">
    <property type="nucleotide sequence ID" value="NZ_JBDLZV010000001.1"/>
</dbReference>
<dbReference type="EMBL" id="WNZX01000017">
    <property type="protein sequence ID" value="MUG72746.1"/>
    <property type="molecule type" value="Genomic_DNA"/>
</dbReference>
<protein>
    <submittedName>
        <fullName evidence="1">Acetone carboxylase subunit gamma</fullName>
    </submittedName>
</protein>
<name>A0A7X3CUI2_9BACL</name>
<dbReference type="Proteomes" id="UP000450917">
    <property type="component" value="Unassembled WGS sequence"/>
</dbReference>
<dbReference type="InterPro" id="IPR016750">
    <property type="entry name" value="Aceto_COase_bsu/gsu"/>
</dbReference>
<reference evidence="1 2" key="1">
    <citation type="submission" date="2019-11" db="EMBL/GenBank/DDBJ databases">
        <title>Draft genome sequences of five Paenibacillus species of dairy origin.</title>
        <authorList>
            <person name="Olajide A.M."/>
            <person name="Chen S."/>
            <person name="Lapointe G."/>
        </authorList>
    </citation>
    <scope>NUCLEOTIDE SEQUENCE [LARGE SCALE GENOMIC DNA]</scope>
    <source>
        <strain evidence="1 2">2CS3</strain>
    </source>
</reference>
<gene>
    <name evidence="1" type="ORF">GNP93_18950</name>
</gene>
<dbReference type="Pfam" id="PF08882">
    <property type="entry name" value="Acetone_carb_G"/>
    <property type="match status" value="1"/>
</dbReference>
<dbReference type="AlphaFoldDB" id="A0A7X3CUI2"/>
<proteinExistence type="predicted"/>
<evidence type="ECO:0000313" key="2">
    <source>
        <dbReference type="Proteomes" id="UP000450917"/>
    </source>
</evidence>
<evidence type="ECO:0000313" key="1">
    <source>
        <dbReference type="EMBL" id="MUG72746.1"/>
    </source>
</evidence>
<organism evidence="1 2">
    <name type="scientific">Paenibacillus validus</name>
    <dbReference type="NCBI Taxonomy" id="44253"/>
    <lineage>
        <taxon>Bacteria</taxon>
        <taxon>Bacillati</taxon>
        <taxon>Bacillota</taxon>
        <taxon>Bacilli</taxon>
        <taxon>Bacillales</taxon>
        <taxon>Paenibacillaceae</taxon>
        <taxon>Paenibacillus</taxon>
    </lineage>
</organism>
<sequence>MSESIDKDLIRQLLDGTISDDDVQRLQRMPDKDADRFWQYAQVLQERVSWDDQILLRLNDHLYVVRDKAKNRIVKCDCGHEFGDYRINWKLHSLVRVRKTLDEFKKVYAPEPACPEPEWQEIREFYCPNCVAQLAVEVVPPGFPLVFEMLPDLDRLYRDFLGKPLEDEAPDWYEDRSEQLLAAWGQKLSS</sequence>
<comment type="caution">
    <text evidence="1">The sequence shown here is derived from an EMBL/GenBank/DDBJ whole genome shotgun (WGS) entry which is preliminary data.</text>
</comment>